<dbReference type="InterPro" id="IPR036770">
    <property type="entry name" value="Ankyrin_rpt-contain_sf"/>
</dbReference>
<feature type="repeat" description="ANK" evidence="3">
    <location>
        <begin position="1418"/>
        <end position="1450"/>
    </location>
</feature>
<feature type="repeat" description="ANK" evidence="3">
    <location>
        <begin position="1383"/>
        <end position="1415"/>
    </location>
</feature>
<reference evidence="6" key="1">
    <citation type="submission" date="2023-01" db="EMBL/GenBank/DDBJ databases">
        <authorList>
            <person name="Van Ghelder C."/>
            <person name="Rancurel C."/>
        </authorList>
    </citation>
    <scope>NUCLEOTIDE SEQUENCE</scope>
    <source>
        <strain evidence="6">CNCM I-4278</strain>
    </source>
</reference>
<evidence type="ECO:0000256" key="4">
    <source>
        <dbReference type="SAM" id="MobiDB-lite"/>
    </source>
</evidence>
<evidence type="ECO:0000313" key="7">
    <source>
        <dbReference type="Proteomes" id="UP001152607"/>
    </source>
</evidence>
<evidence type="ECO:0000256" key="2">
    <source>
        <dbReference type="ARBA" id="ARBA00023043"/>
    </source>
</evidence>
<feature type="compositionally biased region" description="Basic and acidic residues" evidence="4">
    <location>
        <begin position="514"/>
        <end position="530"/>
    </location>
</feature>
<gene>
    <name evidence="6" type="ORF">PDIGIT_LOCUS14484</name>
</gene>
<evidence type="ECO:0000259" key="5">
    <source>
        <dbReference type="Pfam" id="PF26082"/>
    </source>
</evidence>
<feature type="repeat" description="ANK" evidence="3">
    <location>
        <begin position="1285"/>
        <end position="1317"/>
    </location>
</feature>
<accession>A0A9W4UQT2</accession>
<dbReference type="OrthoDB" id="20872at2759"/>
<proteinExistence type="predicted"/>
<dbReference type="PANTHER" id="PTHR24198">
    <property type="entry name" value="ANKYRIN REPEAT AND PROTEIN KINASE DOMAIN-CONTAINING PROTEIN"/>
    <property type="match status" value="1"/>
</dbReference>
<dbReference type="Proteomes" id="UP001152607">
    <property type="component" value="Unassembled WGS sequence"/>
</dbReference>
<feature type="repeat" description="ANK" evidence="3">
    <location>
        <begin position="1518"/>
        <end position="1550"/>
    </location>
</feature>
<evidence type="ECO:0000256" key="1">
    <source>
        <dbReference type="ARBA" id="ARBA00022737"/>
    </source>
</evidence>
<feature type="compositionally biased region" description="Acidic residues" evidence="4">
    <location>
        <begin position="122"/>
        <end position="132"/>
    </location>
</feature>
<comment type="caution">
    <text evidence="6">The sequence shown here is derived from an EMBL/GenBank/DDBJ whole genome shotgun (WGS) entry which is preliminary data.</text>
</comment>
<sequence length="1712" mass="194593">MTELVSTAHARCFHAFEVLIHALAQPAHNLPDGIQMSDIQNELEKYSIWAGNVGAAHSGERYRLSLDYRLREASFMKEHVLKLLSSLEERLAAGTALLRGNRIPSETQTEETDSEVSTSSDMEGEDGSEDSSWEISSDSNSENDTSSSDRQTRLNSEEPAKAINDLAITSGSISEIQRLVESIKFTVLCLYRLPIRKPAPLDRISNNPLAGSETYQHFDCMYTRDKFPVLDEKIAARLGKMITRRRQILHYRETHKQRLDAPRVQQEISPIPKVSPNPTLAKDFTKFAAEDSASRFASSQATSSHFTKATTVRPGDLPLFNPAKQTEALFTPSIAESKSSMASSYAGKDLRVDVPPRPRDENGQELDFFECPYCLLTKNIGNGRKWKKHVLEDLQPYVCTYGDCDLYDQFFESRNSWFTHEAQYHRAKWFCNVDEHPEYGTETDFLLHMKTDHNQKFDNTQFDLVKNMFRRPTKSLEGTCNLCHRDSKNLRSHIARHLEKIATFAIPRLNETSGSERAERDSGSSRYQEDQRDESDSSESNLSTETAPSDRDSAANDLTETPDIDEDYDKGNDVPDAVGDQTWDDVTDKFSKARKRIYRPLRVLLYRLDEEDKERMILLMHRLRFQLPSIDNQTDFSYFIRELANESKPDVIVVGDVSWMPLDLTLIDIRSVTDAPIIVVSSATRTDSFPDVPIRTKVIELNRHDMEEALGEFCQWEPDPLGWPSSTPIHTLEGLSDPAIVEAVHLKSLEIHQTCEDFWRNMETQRHEIDRLMRKMGNFTDALHDLQFHPSSISSIKSVILGYYQQIQEIAMECDREEVRYIFRESDPQSLQWPLVTEDVDLIMKNLEEQYACLLAGFPPSRDIQPDTSENVILKILQNLDNLDNLFATAVVSRGFYRVFKRNELDLMKRMVWRMSPPAWEYLETCCELDEPRQEYTATSYYGKHTEMVRVFQDAKRLFGETCPPDKLPKNFSDMQRKVSWEYQRFDDALWRIETFCKVFSLRKDGLHIVPMNHMTAQMDWLRGGTLMHQRFFTAKSRHTNDILARNPSCFGKGNVGGLDQKQFEELTAFWDCLVSLLEQHSSYNVEWAASYGIFKGATSGSLIEESVEGDLEWMLNEWYYWLATHGVSTILDITQSCQNRNIFAVAEMKGLHKWDWPALGDTRRGFLKEAVSLGLLELDTPKFKFSGTFRHYEHALRIAIEENREWAVMLLLDLGADFDEEDLQTAVSAGHELIVKLLLKNGVVFSMMKMRGSTLLATAASNNHIGMVKLLLEYGADINVVSAYDRPILAIAVRNHNVELTRLLLDKGADLTYKNVNNWTLLTMAAAGNDEELVRLLLERGADVIADEKVWTSLHAAAFHGNINLVKLLIEKGADILAEDALGKTSLGLAAGGHNPEILKLLLKSGAYQIMENEDSKGWTPFHIAVKAGNVEMARLLYERGVNISLAGPKKRTPLNLAAREANPEMVEFLINCNVDVNVPDQTYGTFLNYLAFRGHTQLLRLAYDKHGGDRNLKDAYGRTPLLLAAVAGAGDTLLHLLETGLDTNVTDEKRDSLISYAACGGIVWVLNRVTSRPDHPNWSPLHWAYRTGQKQFAEALMAEGYRSDERVVLPDGSSWDSVSIGRYHDQNHMFDETESELEIGVKTAAICHSCMLTIYGPRHFCKTCRPTGWTEYCFMCEPFLGHLHPGHEWVLTPRKPPTAILPYTGAIKGV</sequence>
<feature type="region of interest" description="Disordered" evidence="4">
    <location>
        <begin position="509"/>
        <end position="582"/>
    </location>
</feature>
<feature type="compositionally biased region" description="Low complexity" evidence="4">
    <location>
        <begin position="133"/>
        <end position="149"/>
    </location>
</feature>
<feature type="repeat" description="ANK" evidence="3">
    <location>
        <begin position="1350"/>
        <end position="1382"/>
    </location>
</feature>
<feature type="region of interest" description="Disordered" evidence="4">
    <location>
        <begin position="99"/>
        <end position="158"/>
    </location>
</feature>
<dbReference type="Pfam" id="PF12796">
    <property type="entry name" value="Ank_2"/>
    <property type="match status" value="3"/>
</dbReference>
<dbReference type="InterPro" id="IPR058925">
    <property type="entry name" value="zf-C2H2_AcuF"/>
</dbReference>
<dbReference type="SUPFAM" id="SSF48403">
    <property type="entry name" value="Ankyrin repeat"/>
    <property type="match status" value="2"/>
</dbReference>
<feature type="domain" description="Oxidoreductase acuF-like C2H2 type zinc-finger" evidence="5">
    <location>
        <begin position="368"/>
        <end position="394"/>
    </location>
</feature>
<dbReference type="PROSITE" id="PS50088">
    <property type="entry name" value="ANK_REPEAT"/>
    <property type="match status" value="8"/>
</dbReference>
<feature type="repeat" description="ANK" evidence="3">
    <location>
        <begin position="1318"/>
        <end position="1350"/>
    </location>
</feature>
<dbReference type="SMART" id="SM00248">
    <property type="entry name" value="ANK"/>
    <property type="match status" value="10"/>
</dbReference>
<organism evidence="6 7">
    <name type="scientific">Periconia digitata</name>
    <dbReference type="NCBI Taxonomy" id="1303443"/>
    <lineage>
        <taxon>Eukaryota</taxon>
        <taxon>Fungi</taxon>
        <taxon>Dikarya</taxon>
        <taxon>Ascomycota</taxon>
        <taxon>Pezizomycotina</taxon>
        <taxon>Dothideomycetes</taxon>
        <taxon>Pleosporomycetidae</taxon>
        <taxon>Pleosporales</taxon>
        <taxon>Massarineae</taxon>
        <taxon>Periconiaceae</taxon>
        <taxon>Periconia</taxon>
    </lineage>
</organism>
<keyword evidence="2 3" id="KW-0040">ANK repeat</keyword>
<evidence type="ECO:0000256" key="3">
    <source>
        <dbReference type="PROSITE-ProRule" id="PRU00023"/>
    </source>
</evidence>
<dbReference type="PANTHER" id="PTHR24198:SF165">
    <property type="entry name" value="ANKYRIN REPEAT-CONTAINING PROTEIN-RELATED"/>
    <property type="match status" value="1"/>
</dbReference>
<keyword evidence="1" id="KW-0677">Repeat</keyword>
<feature type="repeat" description="ANK" evidence="3">
    <location>
        <begin position="1451"/>
        <end position="1483"/>
    </location>
</feature>
<dbReference type="Gene3D" id="1.25.40.20">
    <property type="entry name" value="Ankyrin repeat-containing domain"/>
    <property type="match status" value="2"/>
</dbReference>
<keyword evidence="7" id="KW-1185">Reference proteome</keyword>
<evidence type="ECO:0000313" key="6">
    <source>
        <dbReference type="EMBL" id="CAI6341288.1"/>
    </source>
</evidence>
<dbReference type="Pfam" id="PF26082">
    <property type="entry name" value="zf-C2H2_AcuF"/>
    <property type="match status" value="1"/>
</dbReference>
<dbReference type="Pfam" id="PF00023">
    <property type="entry name" value="Ank"/>
    <property type="match status" value="1"/>
</dbReference>
<dbReference type="InterPro" id="IPR002110">
    <property type="entry name" value="Ankyrin_rpt"/>
</dbReference>
<feature type="repeat" description="ANK" evidence="3">
    <location>
        <begin position="1252"/>
        <end position="1284"/>
    </location>
</feature>
<name>A0A9W4UQT2_9PLEO</name>
<dbReference type="PROSITE" id="PS50297">
    <property type="entry name" value="ANK_REP_REGION"/>
    <property type="match status" value="6"/>
</dbReference>
<dbReference type="EMBL" id="CAOQHR010000011">
    <property type="protein sequence ID" value="CAI6341288.1"/>
    <property type="molecule type" value="Genomic_DNA"/>
</dbReference>
<protein>
    <recommendedName>
        <fullName evidence="5">Oxidoreductase acuF-like C2H2 type zinc-finger domain-containing protein</fullName>
    </recommendedName>
</protein>